<reference evidence="2 3" key="1">
    <citation type="submission" date="2018-05" db="EMBL/GenBank/DDBJ databases">
        <title>Genome sequencing and assembly of the regulated plant pathogen Lachnellula willkommii and related sister species for the development of diagnostic species identification markers.</title>
        <authorList>
            <person name="Giroux E."/>
            <person name="Bilodeau G."/>
        </authorList>
    </citation>
    <scope>NUCLEOTIDE SEQUENCE [LARGE SCALE GENOMIC DNA]</scope>
    <source>
        <strain evidence="2 3">CBS 268.59</strain>
    </source>
</reference>
<gene>
    <name evidence="2" type="ORF">LSUE1_G002407</name>
</gene>
<proteinExistence type="predicted"/>
<evidence type="ECO:0000313" key="2">
    <source>
        <dbReference type="EMBL" id="TVY82349.1"/>
    </source>
</evidence>
<dbReference type="OrthoDB" id="2583188at2759"/>
<keyword evidence="3" id="KW-1185">Reference proteome</keyword>
<keyword evidence="1" id="KW-0732">Signal</keyword>
<dbReference type="EMBL" id="QGMK01000331">
    <property type="protein sequence ID" value="TVY82349.1"/>
    <property type="molecule type" value="Genomic_DNA"/>
</dbReference>
<name>A0A8T9C9A8_9HELO</name>
<comment type="caution">
    <text evidence="2">The sequence shown here is derived from an EMBL/GenBank/DDBJ whole genome shotgun (WGS) entry which is preliminary data.</text>
</comment>
<accession>A0A8T9C9A8</accession>
<feature type="signal peptide" evidence="1">
    <location>
        <begin position="1"/>
        <end position="23"/>
    </location>
</feature>
<evidence type="ECO:0000256" key="1">
    <source>
        <dbReference type="SAM" id="SignalP"/>
    </source>
</evidence>
<sequence length="382" mass="41674">MATPSWRKFILFVLKLLVSGNTSLPHPAALPPVVQSSSPPTNAILKGMPWPIQRDGGGGGTVAGQHIINFSDTSTLNEDDKKKAGYYPFVSNTIVTTSAMLRQLGFQDGKTLTDYGSDGFAKQQWPFDGTETSTAGRRVGIWPDTNIVSACDGQCGYTVSSVVDISRIPPYHPTDLYSTLAKITIGADGPSVERVVPRMWYANEINYGLYGLARARDDSDDIFMFGAPKGAFGIKVARVAEDSIRDRSKYIFWNGKEWATTSPAANDASANIFNYRSGDYGVGTGDVFWSNYYNTWLAVFNDEFTVDDTFKLMYSTNGAITGPWSTVAQNVTVTPGCSGSDCAVSYNYNSHAYPDIDTTGKTLLLGWIYNGTTTQFTTITFK</sequence>
<evidence type="ECO:0000313" key="3">
    <source>
        <dbReference type="Proteomes" id="UP000469558"/>
    </source>
</evidence>
<dbReference type="AlphaFoldDB" id="A0A8T9C9A8"/>
<organism evidence="2 3">
    <name type="scientific">Lachnellula suecica</name>
    <dbReference type="NCBI Taxonomy" id="602035"/>
    <lineage>
        <taxon>Eukaryota</taxon>
        <taxon>Fungi</taxon>
        <taxon>Dikarya</taxon>
        <taxon>Ascomycota</taxon>
        <taxon>Pezizomycotina</taxon>
        <taxon>Leotiomycetes</taxon>
        <taxon>Helotiales</taxon>
        <taxon>Lachnaceae</taxon>
        <taxon>Lachnellula</taxon>
    </lineage>
</organism>
<feature type="chain" id="PRO_5035889847" description="DUF4185 domain-containing protein" evidence="1">
    <location>
        <begin position="24"/>
        <end position="382"/>
    </location>
</feature>
<protein>
    <recommendedName>
        <fullName evidence="4">DUF4185 domain-containing protein</fullName>
    </recommendedName>
</protein>
<dbReference type="Proteomes" id="UP000469558">
    <property type="component" value="Unassembled WGS sequence"/>
</dbReference>
<evidence type="ECO:0008006" key="4">
    <source>
        <dbReference type="Google" id="ProtNLM"/>
    </source>
</evidence>